<dbReference type="Proteomes" id="UP000694546">
    <property type="component" value="Chromosome 15"/>
</dbReference>
<dbReference type="Pfam" id="PF25875">
    <property type="entry name" value="WHD_Rad26_CSB"/>
    <property type="match status" value="1"/>
</dbReference>
<keyword evidence="4" id="KW-0227">DNA damage</keyword>
<dbReference type="PROSITE" id="PS51192">
    <property type="entry name" value="HELICASE_ATP_BIND_1"/>
    <property type="match status" value="1"/>
</dbReference>
<feature type="compositionally biased region" description="Polar residues" evidence="11">
    <location>
        <begin position="564"/>
        <end position="576"/>
    </location>
</feature>
<dbReference type="PROSITE" id="PS51194">
    <property type="entry name" value="HELICASE_CTER"/>
    <property type="match status" value="1"/>
</dbReference>
<comment type="similarity">
    <text evidence="2">Belongs to the SNF2/RAD54 helicase family.</text>
</comment>
<gene>
    <name evidence="14" type="primary">ERCC6</name>
</gene>
<dbReference type="Pfam" id="PF00176">
    <property type="entry name" value="SNF2-rel_dom"/>
    <property type="match status" value="1"/>
</dbReference>
<evidence type="ECO:0000313" key="14">
    <source>
        <dbReference type="Ensembl" id="ENSGMOP00000023483.1"/>
    </source>
</evidence>
<keyword evidence="15" id="KW-1185">Reference proteome</keyword>
<dbReference type="GO" id="GO:0006283">
    <property type="term" value="P:transcription-coupled nucleotide-excision repair"/>
    <property type="evidence" value="ECO:0007669"/>
    <property type="project" value="TreeGrafter"/>
</dbReference>
<accession>A0A8C5A1Z3</accession>
<dbReference type="GO" id="GO:0016787">
    <property type="term" value="F:hydrolase activity"/>
    <property type="evidence" value="ECO:0007669"/>
    <property type="project" value="UniProtKB-KW"/>
</dbReference>
<dbReference type="Gene3D" id="3.40.50.300">
    <property type="entry name" value="P-loop containing nucleotide triphosphate hydrolases"/>
    <property type="match status" value="1"/>
</dbReference>
<organism evidence="14 15">
    <name type="scientific">Gadus morhua</name>
    <name type="common">Atlantic cod</name>
    <dbReference type="NCBI Taxonomy" id="8049"/>
    <lineage>
        <taxon>Eukaryota</taxon>
        <taxon>Metazoa</taxon>
        <taxon>Chordata</taxon>
        <taxon>Craniata</taxon>
        <taxon>Vertebrata</taxon>
        <taxon>Euteleostomi</taxon>
        <taxon>Actinopterygii</taxon>
        <taxon>Neopterygii</taxon>
        <taxon>Teleostei</taxon>
        <taxon>Neoteleostei</taxon>
        <taxon>Acanthomorphata</taxon>
        <taxon>Zeiogadaria</taxon>
        <taxon>Gadariae</taxon>
        <taxon>Gadiformes</taxon>
        <taxon>Gadoidei</taxon>
        <taxon>Gadidae</taxon>
        <taxon>Gadus</taxon>
    </lineage>
</organism>
<protein>
    <submittedName>
        <fullName evidence="14">ERCC excision repair 6, chromatin remodeling factor</fullName>
    </submittedName>
</protein>
<evidence type="ECO:0000313" key="15">
    <source>
        <dbReference type="Proteomes" id="UP000694546"/>
    </source>
</evidence>
<dbReference type="InterPro" id="IPR038718">
    <property type="entry name" value="SNF2-like_sf"/>
</dbReference>
<dbReference type="InterPro" id="IPR000330">
    <property type="entry name" value="SNF2_N"/>
</dbReference>
<dbReference type="SMART" id="SM00490">
    <property type="entry name" value="HELICc"/>
    <property type="match status" value="1"/>
</dbReference>
<evidence type="ECO:0000256" key="6">
    <source>
        <dbReference type="ARBA" id="ARBA00022806"/>
    </source>
</evidence>
<evidence type="ECO:0000256" key="3">
    <source>
        <dbReference type="ARBA" id="ARBA00022741"/>
    </source>
</evidence>
<evidence type="ECO:0000256" key="11">
    <source>
        <dbReference type="SAM" id="MobiDB-lite"/>
    </source>
</evidence>
<feature type="compositionally biased region" description="Polar residues" evidence="11">
    <location>
        <begin position="523"/>
        <end position="538"/>
    </location>
</feature>
<evidence type="ECO:0000259" key="13">
    <source>
        <dbReference type="PROSITE" id="PS51194"/>
    </source>
</evidence>
<feature type="compositionally biased region" description="Basic residues" evidence="11">
    <location>
        <begin position="593"/>
        <end position="615"/>
    </location>
</feature>
<evidence type="ECO:0000256" key="10">
    <source>
        <dbReference type="ARBA" id="ARBA00023242"/>
    </source>
</evidence>
<proteinExistence type="inferred from homology"/>
<dbReference type="Gene3D" id="3.40.50.10810">
    <property type="entry name" value="Tandem AAA-ATPase domain"/>
    <property type="match status" value="1"/>
</dbReference>
<keyword evidence="6" id="KW-0347">Helicase</keyword>
<dbReference type="InterPro" id="IPR014001">
    <property type="entry name" value="Helicase_ATP-bd"/>
</dbReference>
<evidence type="ECO:0000256" key="1">
    <source>
        <dbReference type="ARBA" id="ARBA00004123"/>
    </source>
</evidence>
<evidence type="ECO:0000256" key="9">
    <source>
        <dbReference type="ARBA" id="ARBA00023204"/>
    </source>
</evidence>
<dbReference type="PANTHER" id="PTHR45629:SF7">
    <property type="entry name" value="DNA EXCISION REPAIR PROTEIN ERCC-6-RELATED"/>
    <property type="match status" value="1"/>
</dbReference>
<reference evidence="14" key="1">
    <citation type="submission" date="2025-08" db="UniProtKB">
        <authorList>
            <consortium name="Ensembl"/>
        </authorList>
    </citation>
    <scope>IDENTIFICATION</scope>
</reference>
<feature type="domain" description="Helicase ATP-binding" evidence="12">
    <location>
        <begin position="1"/>
        <end position="129"/>
    </location>
</feature>
<dbReference type="InterPro" id="IPR050496">
    <property type="entry name" value="SNF2_RAD54_helicase_repair"/>
</dbReference>
<keyword evidence="3" id="KW-0547">Nucleotide-binding</keyword>
<feature type="region of interest" description="Disordered" evidence="11">
    <location>
        <begin position="703"/>
        <end position="750"/>
    </location>
</feature>
<comment type="subcellular location">
    <subcellularLocation>
        <location evidence="1">Nucleus</location>
    </subcellularLocation>
</comment>
<dbReference type="PANTHER" id="PTHR45629">
    <property type="entry name" value="SNF2/RAD54 FAMILY MEMBER"/>
    <property type="match status" value="1"/>
</dbReference>
<dbReference type="CDD" id="cd18793">
    <property type="entry name" value="SF2_C_SNF"/>
    <property type="match status" value="1"/>
</dbReference>
<dbReference type="InterPro" id="IPR001650">
    <property type="entry name" value="Helicase_C-like"/>
</dbReference>
<evidence type="ECO:0000256" key="4">
    <source>
        <dbReference type="ARBA" id="ARBA00022763"/>
    </source>
</evidence>
<keyword evidence="10" id="KW-0539">Nucleus</keyword>
<dbReference type="InterPro" id="IPR058951">
    <property type="entry name" value="WHD_Rad26_CSB-like"/>
</dbReference>
<dbReference type="GeneTree" id="ENSGT00940000158057"/>
<dbReference type="GO" id="GO:0005634">
    <property type="term" value="C:nucleus"/>
    <property type="evidence" value="ECO:0007669"/>
    <property type="project" value="UniProtKB-SubCell"/>
</dbReference>
<dbReference type="CDD" id="cd22254">
    <property type="entry name" value="CSB_WHD"/>
    <property type="match status" value="1"/>
</dbReference>
<dbReference type="InterPro" id="IPR027417">
    <property type="entry name" value="P-loop_NTPase"/>
</dbReference>
<dbReference type="Ensembl" id="ENSGMOT00000035603.1">
    <property type="protein sequence ID" value="ENSGMOP00000023483.1"/>
    <property type="gene ID" value="ENSGMOG00000003586.2"/>
</dbReference>
<dbReference type="AlphaFoldDB" id="A0A8C5A1Z3"/>
<dbReference type="SUPFAM" id="SSF52540">
    <property type="entry name" value="P-loop containing nucleoside triphosphate hydrolases"/>
    <property type="match status" value="2"/>
</dbReference>
<evidence type="ECO:0000256" key="5">
    <source>
        <dbReference type="ARBA" id="ARBA00022801"/>
    </source>
</evidence>
<name>A0A8C5A1Z3_GADMO</name>
<keyword evidence="5" id="KW-0378">Hydrolase</keyword>
<keyword evidence="8" id="KW-0238">DNA-binding</keyword>
<keyword evidence="9" id="KW-0234">DNA repair</keyword>
<evidence type="ECO:0000259" key="12">
    <source>
        <dbReference type="PROSITE" id="PS51192"/>
    </source>
</evidence>
<evidence type="ECO:0000256" key="2">
    <source>
        <dbReference type="ARBA" id="ARBA00007025"/>
    </source>
</evidence>
<dbReference type="GO" id="GO:0004386">
    <property type="term" value="F:helicase activity"/>
    <property type="evidence" value="ECO:0007669"/>
    <property type="project" value="UniProtKB-KW"/>
</dbReference>
<feature type="domain" description="Helicase C-terminal" evidence="13">
    <location>
        <begin position="278"/>
        <end position="437"/>
    </location>
</feature>
<feature type="compositionally biased region" description="Basic residues" evidence="11">
    <location>
        <begin position="507"/>
        <end position="520"/>
    </location>
</feature>
<keyword evidence="7" id="KW-0067">ATP-binding</keyword>
<evidence type="ECO:0000256" key="8">
    <source>
        <dbReference type="ARBA" id="ARBA00023125"/>
    </source>
</evidence>
<dbReference type="InterPro" id="IPR049730">
    <property type="entry name" value="SNF2/RAD54-like_C"/>
</dbReference>
<dbReference type="Pfam" id="PF00271">
    <property type="entry name" value="Helicase_C"/>
    <property type="match status" value="1"/>
</dbReference>
<dbReference type="GO" id="GO:0008094">
    <property type="term" value="F:ATP-dependent activity, acting on DNA"/>
    <property type="evidence" value="ECO:0007669"/>
    <property type="project" value="TreeGrafter"/>
</dbReference>
<sequence>ARKFVCVCSCRYQGLGPTVIVCPATVMHQWVKEFHTWWPPFRVAVLHETGSYTYKKEKLIPEIAACHGVLITSYNAVRNLQEALQRYDWHYVILDEGHKIRNPNAGVTTACKQNNLKELWSLFDFVFPGKLGTLPVFMEQFSVPITMGGYSNASAVQVQTAYKCACVLRDTINPYLLRRMKADVKDNLSLPDKNEQVLFCRLTEEQRQVYQDFLDSKEVYQMLNGDMQIFSGLISLRKICNHPDLLTGGPRLLKNVPEDQLTEEERFGFWRRSGKLMVVEALLRLWFRQGHRVLLFTQSRQMLDILEVFVRENCYQFVKMDGTTPIAARQPLINRYNGDRSIFIFLLTTRVGGLGVNLTGANRVIIYDPDWNPSTDMQARERAWRIGQTQQVTVYRLLTAGTIEEKIYHRQIFKQFLTNRVLKDPKQRRFFKSNDVYELFTLSNPDGDQGTETSAIFAGQRTSRCVRLTLYNNSRYQSQLLVKHLRFLWTGTGSDVKAPIKPERPRSSHRSKHSRHSHKHSQADSNGAASAQSPSLTPSAAVKEENTSHRLSQGLPNGLADGANTASASPSGSHSDGANLRPPVTDHHAATAPHKHSEKRKHCRTDQRKHKKKGRREAQVEGQHIPHLVKKRTFRKEDDHKDDLRRNDDYVLAKLFKQSGIHSVMQHDSIIEASNPDYVLVEAEANRVARDALKALKVSRQRCRPSYNRPAPQPPARYALTHSPEEEEGGGGGGGAGEAAGPPPPPTEHDELLVELRNFVAFQAAVDGQASTQEVLGHFTPRLSQQQAPVFRELLRSLCDFQRASGQGGMWRLKESYR</sequence>
<feature type="region of interest" description="Disordered" evidence="11">
    <location>
        <begin position="494"/>
        <end position="621"/>
    </location>
</feature>
<evidence type="ECO:0000256" key="7">
    <source>
        <dbReference type="ARBA" id="ARBA00022840"/>
    </source>
</evidence>
<reference evidence="14" key="2">
    <citation type="submission" date="2025-09" db="UniProtKB">
        <authorList>
            <consortium name="Ensembl"/>
        </authorList>
    </citation>
    <scope>IDENTIFICATION</scope>
</reference>
<dbReference type="GO" id="GO:0005524">
    <property type="term" value="F:ATP binding"/>
    <property type="evidence" value="ECO:0007669"/>
    <property type="project" value="UniProtKB-KW"/>
</dbReference>